<evidence type="ECO:0000256" key="11">
    <source>
        <dbReference type="ARBA" id="ARBA00068630"/>
    </source>
</evidence>
<sequence>MEEEEGQGGAPNPTPDIGGSSNRGTPCEECGEQPWKYRCPGCSRLTCSLPCVQSHKRRTACTGKRPRTDPVPLAQFDDIQLLSDYNFLEETNHVRESAHRLIGAFGRNYGIHGAQLPKWLFFLRKAAQRRGIWLHFLPKGMARREHNRSRHNYRKDCIYWTLEWKFNSTDVILTDHNIDEHTSLQSLLERHLSPSPWKNQLTAYRNTDLNDLKLFIQKSAKESVSPYRQLNIQEPFGPQLRSITILEYPTINVFLPSDSCDFEVEKIANKLPAGEKPLGSSTDSPDLEGTEFHEEEIEEGELAPETQIIDLNDCETSHAANLSSAKDTSESKVDNKRDSSVLSYVSSLALDQQELNEQMKMAPDTASAASKAKNFMKVYPLDIEEIGEARSMNSERQNTSLKMDAASHPGNISLTLDQQELNEQMKMAHDTTSGASKAKNFMKVYPLDIEEIGEAVSLNSERQNISVKKDGASDPGNLAQVKGATVSLIDSNTDSLEPSSVSILASDGFSGPQVEQNQLMSKTTPHSTPEALKRKSCMKTYPLDTEEIPGSFSEVPDLGFEQKTGNAYSDLFGDMDGGYYFPYDLDIMDDDGSVGITSPFKLWDDLE</sequence>
<comment type="similarity">
    <text evidence="9">Belongs to the BCD1 family.</text>
</comment>
<dbReference type="GO" id="GO:0048254">
    <property type="term" value="P:snoRNA localization"/>
    <property type="evidence" value="ECO:0007669"/>
    <property type="project" value="TreeGrafter"/>
</dbReference>
<name>A0A8J5TF57_ZIZPA</name>
<dbReference type="InterPro" id="IPR051639">
    <property type="entry name" value="BCD1"/>
</dbReference>
<feature type="region of interest" description="Disordered" evidence="14">
    <location>
        <begin position="1"/>
        <end position="25"/>
    </location>
</feature>
<dbReference type="Pfam" id="PF04438">
    <property type="entry name" value="zf-HIT"/>
    <property type="match status" value="1"/>
</dbReference>
<evidence type="ECO:0000259" key="15">
    <source>
        <dbReference type="PROSITE" id="PS51083"/>
    </source>
</evidence>
<feature type="compositionally biased region" description="Acidic residues" evidence="14">
    <location>
        <begin position="285"/>
        <end position="302"/>
    </location>
</feature>
<keyword evidence="17" id="KW-1185">Reference proteome</keyword>
<dbReference type="GO" id="GO:0000463">
    <property type="term" value="P:maturation of LSU-rRNA from tricistronic rRNA transcript (SSU-rRNA, 5.8S rRNA, LSU-rRNA)"/>
    <property type="evidence" value="ECO:0007669"/>
    <property type="project" value="TreeGrafter"/>
</dbReference>
<dbReference type="CDD" id="cd23023">
    <property type="entry name" value="zf-HIT_BCD1"/>
    <property type="match status" value="1"/>
</dbReference>
<evidence type="ECO:0000256" key="12">
    <source>
        <dbReference type="ARBA" id="ARBA00077531"/>
    </source>
</evidence>
<keyword evidence="1" id="KW-1017">Isopeptide bond</keyword>
<keyword evidence="7" id="KW-0832">Ubl conjugation</keyword>
<dbReference type="PANTHER" id="PTHR13483">
    <property type="entry name" value="BOX C_D SNORNA PROTEIN 1-RELATED"/>
    <property type="match status" value="1"/>
</dbReference>
<protein>
    <recommendedName>
        <fullName evidence="11">Box C/D snoRNA protein 1</fullName>
    </recommendedName>
    <alternativeName>
        <fullName evidence="12">Zinc finger HIT domain-containing protein 6</fullName>
    </alternativeName>
</protein>
<comment type="function">
    <text evidence="8">Required for box C/D snoRNAs accumulation involved in snoRNA processing, snoRNA transport to the nucleolus and ribosome biogenesis.</text>
</comment>
<dbReference type="AlphaFoldDB" id="A0A8J5TF57"/>
<dbReference type="InterPro" id="IPR057721">
    <property type="entry name" value="BCD1_alpha/beta"/>
</dbReference>
<dbReference type="FunFam" id="3.30.60.190:FF:000001">
    <property type="entry name" value="box C/D snoRNA protein 1"/>
    <property type="match status" value="1"/>
</dbReference>
<evidence type="ECO:0000256" key="1">
    <source>
        <dbReference type="ARBA" id="ARBA00022499"/>
    </source>
</evidence>
<evidence type="ECO:0000256" key="2">
    <source>
        <dbReference type="ARBA" id="ARBA00022517"/>
    </source>
</evidence>
<dbReference type="GO" id="GO:0070761">
    <property type="term" value="C:pre-snoRNP complex"/>
    <property type="evidence" value="ECO:0007669"/>
    <property type="project" value="TreeGrafter"/>
</dbReference>
<evidence type="ECO:0000256" key="5">
    <source>
        <dbReference type="ARBA" id="ARBA00022771"/>
    </source>
</evidence>
<dbReference type="Proteomes" id="UP000729402">
    <property type="component" value="Unassembled WGS sequence"/>
</dbReference>
<keyword evidence="2" id="KW-0690">Ribosome biogenesis</keyword>
<comment type="caution">
    <text evidence="16">The sequence shown here is derived from an EMBL/GenBank/DDBJ whole genome shotgun (WGS) entry which is preliminary data.</text>
</comment>
<gene>
    <name evidence="16" type="ORF">GUJ93_ZPchr0007g3350</name>
</gene>
<comment type="subunit">
    <text evidence="10">Interacts with FBL, SNU13, NOP58, NUFIP1, RUVBL1, RUVBL2 and TAF9. Interacts (via HIT-type zinc finger) with the RUVBL1/RUVBL2 complex in the presence of ADP.</text>
</comment>
<dbReference type="PROSITE" id="PS51083">
    <property type="entry name" value="ZF_HIT"/>
    <property type="match status" value="1"/>
</dbReference>
<proteinExistence type="inferred from homology"/>
<evidence type="ECO:0000256" key="6">
    <source>
        <dbReference type="ARBA" id="ARBA00022833"/>
    </source>
</evidence>
<evidence type="ECO:0000256" key="8">
    <source>
        <dbReference type="ARBA" id="ARBA00049598"/>
    </source>
</evidence>
<dbReference type="GO" id="GO:0008270">
    <property type="term" value="F:zinc ion binding"/>
    <property type="evidence" value="ECO:0007669"/>
    <property type="project" value="UniProtKB-UniRule"/>
</dbReference>
<organism evidence="16 17">
    <name type="scientific">Zizania palustris</name>
    <name type="common">Northern wild rice</name>
    <dbReference type="NCBI Taxonomy" id="103762"/>
    <lineage>
        <taxon>Eukaryota</taxon>
        <taxon>Viridiplantae</taxon>
        <taxon>Streptophyta</taxon>
        <taxon>Embryophyta</taxon>
        <taxon>Tracheophyta</taxon>
        <taxon>Spermatophyta</taxon>
        <taxon>Magnoliopsida</taxon>
        <taxon>Liliopsida</taxon>
        <taxon>Poales</taxon>
        <taxon>Poaceae</taxon>
        <taxon>BOP clade</taxon>
        <taxon>Oryzoideae</taxon>
        <taxon>Oryzeae</taxon>
        <taxon>Zizaniinae</taxon>
        <taxon>Zizania</taxon>
    </lineage>
</organism>
<feature type="region of interest" description="Disordered" evidence="14">
    <location>
        <begin position="273"/>
        <end position="304"/>
    </location>
</feature>
<reference evidence="16" key="1">
    <citation type="journal article" date="2021" name="bioRxiv">
        <title>Whole Genome Assembly and Annotation of Northern Wild Rice, Zizania palustris L., Supports a Whole Genome Duplication in the Zizania Genus.</title>
        <authorList>
            <person name="Haas M."/>
            <person name="Kono T."/>
            <person name="Macchietto M."/>
            <person name="Millas R."/>
            <person name="McGilp L."/>
            <person name="Shao M."/>
            <person name="Duquette J."/>
            <person name="Hirsch C.N."/>
            <person name="Kimball J."/>
        </authorList>
    </citation>
    <scope>NUCLEOTIDE SEQUENCE</scope>
    <source>
        <tissue evidence="16">Fresh leaf tissue</tissue>
    </source>
</reference>
<evidence type="ECO:0000256" key="10">
    <source>
        <dbReference type="ARBA" id="ARBA00061949"/>
    </source>
</evidence>
<evidence type="ECO:0000256" key="7">
    <source>
        <dbReference type="ARBA" id="ARBA00022843"/>
    </source>
</evidence>
<evidence type="ECO:0000256" key="3">
    <source>
        <dbReference type="ARBA" id="ARBA00022553"/>
    </source>
</evidence>
<evidence type="ECO:0000313" key="17">
    <source>
        <dbReference type="Proteomes" id="UP000729402"/>
    </source>
</evidence>
<dbReference type="OrthoDB" id="272357at2759"/>
<accession>A0A8J5TF57</accession>
<keyword evidence="6" id="KW-0862">Zinc</keyword>
<evidence type="ECO:0000256" key="4">
    <source>
        <dbReference type="ARBA" id="ARBA00022723"/>
    </source>
</evidence>
<keyword evidence="5 13" id="KW-0863">Zinc-finger</keyword>
<evidence type="ECO:0000256" key="14">
    <source>
        <dbReference type="SAM" id="MobiDB-lite"/>
    </source>
</evidence>
<dbReference type="PANTHER" id="PTHR13483:SF3">
    <property type="entry name" value="BOX C_D SNORNA PROTEIN 1"/>
    <property type="match status" value="1"/>
</dbReference>
<dbReference type="EMBL" id="JAAALK010000282">
    <property type="protein sequence ID" value="KAG8079134.1"/>
    <property type="molecule type" value="Genomic_DNA"/>
</dbReference>
<feature type="domain" description="HIT-type" evidence="15">
    <location>
        <begin position="27"/>
        <end position="61"/>
    </location>
</feature>
<evidence type="ECO:0000313" key="16">
    <source>
        <dbReference type="EMBL" id="KAG8079134.1"/>
    </source>
</evidence>
<dbReference type="GO" id="GO:0005634">
    <property type="term" value="C:nucleus"/>
    <property type="evidence" value="ECO:0007669"/>
    <property type="project" value="TreeGrafter"/>
</dbReference>
<evidence type="ECO:0000256" key="13">
    <source>
        <dbReference type="PROSITE-ProRule" id="PRU00453"/>
    </source>
</evidence>
<dbReference type="GO" id="GO:0000492">
    <property type="term" value="P:box C/D snoRNP assembly"/>
    <property type="evidence" value="ECO:0007669"/>
    <property type="project" value="TreeGrafter"/>
</dbReference>
<dbReference type="InterPro" id="IPR007529">
    <property type="entry name" value="Znf_HIT"/>
</dbReference>
<keyword evidence="3" id="KW-0597">Phosphoprotein</keyword>
<dbReference type="Pfam" id="PF25790">
    <property type="entry name" value="BCD1"/>
    <property type="match status" value="1"/>
</dbReference>
<keyword evidence="4" id="KW-0479">Metal-binding</keyword>
<evidence type="ECO:0000256" key="9">
    <source>
        <dbReference type="ARBA" id="ARBA00049654"/>
    </source>
</evidence>
<reference evidence="16" key="2">
    <citation type="submission" date="2021-02" db="EMBL/GenBank/DDBJ databases">
        <authorList>
            <person name="Kimball J.A."/>
            <person name="Haas M.W."/>
            <person name="Macchietto M."/>
            <person name="Kono T."/>
            <person name="Duquette J."/>
            <person name="Shao M."/>
        </authorList>
    </citation>
    <scope>NUCLEOTIDE SEQUENCE</scope>
    <source>
        <tissue evidence="16">Fresh leaf tissue</tissue>
    </source>
</reference>